<evidence type="ECO:0000313" key="2">
    <source>
        <dbReference type="Proteomes" id="UP000822688"/>
    </source>
</evidence>
<dbReference type="EMBL" id="CM026425">
    <property type="protein sequence ID" value="KAG0577588.1"/>
    <property type="molecule type" value="Genomic_DNA"/>
</dbReference>
<evidence type="ECO:0000313" key="1">
    <source>
        <dbReference type="EMBL" id="KAG0577588.1"/>
    </source>
</evidence>
<name>A0A8T0I4V8_CERPU</name>
<dbReference type="Proteomes" id="UP000822688">
    <property type="component" value="Chromosome 5"/>
</dbReference>
<comment type="caution">
    <text evidence="1">The sequence shown here is derived from an EMBL/GenBank/DDBJ whole genome shotgun (WGS) entry which is preliminary data.</text>
</comment>
<proteinExistence type="predicted"/>
<keyword evidence="2" id="KW-1185">Reference proteome</keyword>
<reference evidence="1" key="1">
    <citation type="submission" date="2020-06" db="EMBL/GenBank/DDBJ databases">
        <title>WGS assembly of Ceratodon purpureus strain R40.</title>
        <authorList>
            <person name="Carey S.B."/>
            <person name="Jenkins J."/>
            <person name="Shu S."/>
            <person name="Lovell J.T."/>
            <person name="Sreedasyam A."/>
            <person name="Maumus F."/>
            <person name="Tiley G.P."/>
            <person name="Fernandez-Pozo N."/>
            <person name="Barry K."/>
            <person name="Chen C."/>
            <person name="Wang M."/>
            <person name="Lipzen A."/>
            <person name="Daum C."/>
            <person name="Saski C.A."/>
            <person name="Payton A.C."/>
            <person name="Mcbreen J.C."/>
            <person name="Conrad R.E."/>
            <person name="Kollar L.M."/>
            <person name="Olsson S."/>
            <person name="Huttunen S."/>
            <person name="Landis J.B."/>
            <person name="Wickett N.J."/>
            <person name="Johnson M.G."/>
            <person name="Rensing S.A."/>
            <person name="Grimwood J."/>
            <person name="Schmutz J."/>
            <person name="Mcdaniel S.F."/>
        </authorList>
    </citation>
    <scope>NUCLEOTIDE SEQUENCE</scope>
    <source>
        <strain evidence="1">R40</strain>
    </source>
</reference>
<sequence>MHGRSFPGLLFGLGKELVMSYMLGFEQSYFAPYTVQGLVFLKFLAPRRNTWQWLPLPLKIPMERRRAELQKVAPIQQLRTRRTHSALHQR</sequence>
<protein>
    <submittedName>
        <fullName evidence="1">Uncharacterized protein</fullName>
    </submittedName>
</protein>
<organism evidence="1 2">
    <name type="scientific">Ceratodon purpureus</name>
    <name type="common">Fire moss</name>
    <name type="synonym">Dicranum purpureum</name>
    <dbReference type="NCBI Taxonomy" id="3225"/>
    <lineage>
        <taxon>Eukaryota</taxon>
        <taxon>Viridiplantae</taxon>
        <taxon>Streptophyta</taxon>
        <taxon>Embryophyta</taxon>
        <taxon>Bryophyta</taxon>
        <taxon>Bryophytina</taxon>
        <taxon>Bryopsida</taxon>
        <taxon>Dicranidae</taxon>
        <taxon>Pseudoditrichales</taxon>
        <taxon>Ditrichaceae</taxon>
        <taxon>Ceratodon</taxon>
    </lineage>
</organism>
<dbReference type="AlphaFoldDB" id="A0A8T0I4V8"/>
<accession>A0A8T0I4V8</accession>
<gene>
    <name evidence="1" type="ORF">KC19_5G166900</name>
</gene>